<dbReference type="Gene3D" id="1.25.40.10">
    <property type="entry name" value="Tetratricopeptide repeat domain"/>
    <property type="match status" value="1"/>
</dbReference>
<dbReference type="SUPFAM" id="SSF81901">
    <property type="entry name" value="HCP-like"/>
    <property type="match status" value="1"/>
</dbReference>
<dbReference type="SMART" id="SM00671">
    <property type="entry name" value="SEL1"/>
    <property type="match status" value="2"/>
</dbReference>
<protein>
    <recommendedName>
        <fullName evidence="4">Sel1 repeat family protein</fullName>
    </recommendedName>
</protein>
<accession>A0A919BLQ4</accession>
<sequence>MFPVKRNTQVRCLQCKAVSDVSRSSTDFKLIFSSFALAFFNKLRLLSTFTGSFLMVMFLTFYFSDEQQQHRESKTNITTPKVHDFYYLDYQKSAGEVRPDHKYRVAKIVDITGDTVSLVYGNFFYPQRSTLSTGVSMGHTTRDDYFENRRHNFSYAEIEKLFQQGFIYRVIRPELSYIGKNMSAYMIDGNVVSKLEIVEQKWLFVPGKRENTEAMAFLKATYIEDRFDKAFILLKRSAKLGYAPGQTHLAELYLTGIEGHKDIDSAVYWLFEAAKQGYQPAIEKYRVICQLEEQCQIEDFYQALKESGASFTIY</sequence>
<name>A0A919BLQ4_9GAMM</name>
<dbReference type="Proteomes" id="UP000623842">
    <property type="component" value="Unassembled WGS sequence"/>
</dbReference>
<gene>
    <name evidence="2" type="ORF">GCM10017161_25150</name>
</gene>
<proteinExistence type="predicted"/>
<keyword evidence="1" id="KW-0812">Transmembrane</keyword>
<dbReference type="InterPro" id="IPR011990">
    <property type="entry name" value="TPR-like_helical_dom_sf"/>
</dbReference>
<organism evidence="2 3">
    <name type="scientific">Thalassotalea marina</name>
    <dbReference type="NCBI Taxonomy" id="1673741"/>
    <lineage>
        <taxon>Bacteria</taxon>
        <taxon>Pseudomonadati</taxon>
        <taxon>Pseudomonadota</taxon>
        <taxon>Gammaproteobacteria</taxon>
        <taxon>Alteromonadales</taxon>
        <taxon>Colwelliaceae</taxon>
        <taxon>Thalassotalea</taxon>
    </lineage>
</organism>
<dbReference type="InterPro" id="IPR006597">
    <property type="entry name" value="Sel1-like"/>
</dbReference>
<evidence type="ECO:0000313" key="2">
    <source>
        <dbReference type="EMBL" id="GHF95804.1"/>
    </source>
</evidence>
<reference evidence="2" key="2">
    <citation type="submission" date="2020-09" db="EMBL/GenBank/DDBJ databases">
        <authorList>
            <person name="Sun Q."/>
            <person name="Kim S."/>
        </authorList>
    </citation>
    <scope>NUCLEOTIDE SEQUENCE</scope>
    <source>
        <strain evidence="2">KCTC 42731</strain>
    </source>
</reference>
<evidence type="ECO:0008006" key="4">
    <source>
        <dbReference type="Google" id="ProtNLM"/>
    </source>
</evidence>
<evidence type="ECO:0000256" key="1">
    <source>
        <dbReference type="SAM" id="Phobius"/>
    </source>
</evidence>
<keyword evidence="1" id="KW-1133">Transmembrane helix</keyword>
<keyword evidence="3" id="KW-1185">Reference proteome</keyword>
<comment type="caution">
    <text evidence="2">The sequence shown here is derived from an EMBL/GenBank/DDBJ whole genome shotgun (WGS) entry which is preliminary data.</text>
</comment>
<dbReference type="AlphaFoldDB" id="A0A919BLQ4"/>
<evidence type="ECO:0000313" key="3">
    <source>
        <dbReference type="Proteomes" id="UP000623842"/>
    </source>
</evidence>
<reference evidence="2" key="1">
    <citation type="journal article" date="2014" name="Int. J. Syst. Evol. Microbiol.">
        <title>Complete genome sequence of Corynebacterium casei LMG S-19264T (=DSM 44701T), isolated from a smear-ripened cheese.</title>
        <authorList>
            <consortium name="US DOE Joint Genome Institute (JGI-PGF)"/>
            <person name="Walter F."/>
            <person name="Albersmeier A."/>
            <person name="Kalinowski J."/>
            <person name="Ruckert C."/>
        </authorList>
    </citation>
    <scope>NUCLEOTIDE SEQUENCE</scope>
    <source>
        <strain evidence="2">KCTC 42731</strain>
    </source>
</reference>
<dbReference type="EMBL" id="BNCK01000005">
    <property type="protein sequence ID" value="GHF95804.1"/>
    <property type="molecule type" value="Genomic_DNA"/>
</dbReference>
<keyword evidence="1" id="KW-0472">Membrane</keyword>
<feature type="transmembrane region" description="Helical" evidence="1">
    <location>
        <begin position="43"/>
        <end position="63"/>
    </location>
</feature>